<dbReference type="PIRSF" id="PIRSF002741">
    <property type="entry name" value="MppA"/>
    <property type="match status" value="1"/>
</dbReference>
<keyword evidence="8" id="KW-1185">Reference proteome</keyword>
<dbReference type="Gene3D" id="3.90.76.10">
    <property type="entry name" value="Dipeptide-binding Protein, Domain 1"/>
    <property type="match status" value="1"/>
</dbReference>
<evidence type="ECO:0000256" key="2">
    <source>
        <dbReference type="ARBA" id="ARBA00005695"/>
    </source>
</evidence>
<comment type="similarity">
    <text evidence="2">Belongs to the bacterial solute-binding protein 5 family.</text>
</comment>
<proteinExistence type="inferred from homology"/>
<dbReference type="Gene3D" id="3.40.190.10">
    <property type="entry name" value="Periplasmic binding protein-like II"/>
    <property type="match status" value="1"/>
</dbReference>
<dbReference type="EMBL" id="JAPQER010000008">
    <property type="protein sequence ID" value="MCY6485664.1"/>
    <property type="molecule type" value="Genomic_DNA"/>
</dbReference>
<evidence type="ECO:0000259" key="6">
    <source>
        <dbReference type="Pfam" id="PF00496"/>
    </source>
</evidence>
<dbReference type="PANTHER" id="PTHR30290">
    <property type="entry name" value="PERIPLASMIC BINDING COMPONENT OF ABC TRANSPORTER"/>
    <property type="match status" value="1"/>
</dbReference>
<name>A0ABT4D357_9CLOT</name>
<keyword evidence="3" id="KW-0813">Transport</keyword>
<organism evidence="7 8">
    <name type="scientific">Clostridium aestuarii</name>
    <dbReference type="NCBI Taxonomy" id="338193"/>
    <lineage>
        <taxon>Bacteria</taxon>
        <taxon>Bacillati</taxon>
        <taxon>Bacillota</taxon>
        <taxon>Clostridia</taxon>
        <taxon>Eubacteriales</taxon>
        <taxon>Clostridiaceae</taxon>
        <taxon>Clostridium</taxon>
    </lineage>
</organism>
<dbReference type="InterPro" id="IPR030678">
    <property type="entry name" value="Peptide/Ni-bd"/>
</dbReference>
<feature type="signal peptide" evidence="5">
    <location>
        <begin position="1"/>
        <end position="21"/>
    </location>
</feature>
<dbReference type="InterPro" id="IPR000914">
    <property type="entry name" value="SBP_5_dom"/>
</dbReference>
<sequence length="533" mass="59625">MKRKLLAAALTSVFVATTLFAGCGAKNSAETSGAKQKDTAQTEKKKAKTLVFAQGTDPRGLDPAYVDDGESAKIIANVYDGLLRYKKDSTELEPSLATEWKVSDDGKVYTFKLREGVKFHDGTDFNAEAVKVSIERQLPPKRTNDMPYASFTFGEVEKVEVVNDYSVKITLKEPYTPFLANLAMVLAAPIVSPTALEKYDGKLMENPVGTGPFKFVKWDKGQSIVLEKNEDYWDEEKAKVDKAIFQFTKENSVRATQLMTGAVDIIDGVDPNDVAQIEKSGATIYKRPGMNINYMAFNCERAPFNDAKLREAISYAINREELVKFLYQGYSSIANSQMPSFIPGFNDKVKPYEYNPEKAKTMLKELGKEKLEIKMIIYSNPRPYNTVGQKLAEAIQGYLLKVGIKSTIEPYTWTEYKEKAKQGEGDIMFYGWTGDNGDPDNFLSLLDSKEIESSLNAAKYSNKKVDELLSKARRTPNGEERNKLYKDIQDILAKDAPWLPISSAEVMAGHSAKVKGFGYHPTGVVYLKYVDKE</sequence>
<dbReference type="InterPro" id="IPR023765">
    <property type="entry name" value="SBP_5_CS"/>
</dbReference>
<feature type="domain" description="Solute-binding protein family 5" evidence="6">
    <location>
        <begin position="91"/>
        <end position="449"/>
    </location>
</feature>
<dbReference type="InterPro" id="IPR039424">
    <property type="entry name" value="SBP_5"/>
</dbReference>
<reference evidence="7" key="1">
    <citation type="submission" date="2022-12" db="EMBL/GenBank/DDBJ databases">
        <authorList>
            <person name="Wang J."/>
        </authorList>
    </citation>
    <scope>NUCLEOTIDE SEQUENCE</scope>
    <source>
        <strain evidence="7">HY-45-18</strain>
    </source>
</reference>
<comment type="caution">
    <text evidence="7">The sequence shown here is derived from an EMBL/GenBank/DDBJ whole genome shotgun (WGS) entry which is preliminary data.</text>
</comment>
<protein>
    <submittedName>
        <fullName evidence="7">ABC transporter substrate-binding protein</fullName>
    </submittedName>
</protein>
<evidence type="ECO:0000256" key="3">
    <source>
        <dbReference type="ARBA" id="ARBA00022448"/>
    </source>
</evidence>
<dbReference type="RefSeq" id="WP_268042188.1">
    <property type="nucleotide sequence ID" value="NZ_JAPQER010000008.1"/>
</dbReference>
<evidence type="ECO:0000313" key="8">
    <source>
        <dbReference type="Proteomes" id="UP001078443"/>
    </source>
</evidence>
<keyword evidence="4 5" id="KW-0732">Signal</keyword>
<dbReference type="PROSITE" id="PS51257">
    <property type="entry name" value="PROKAR_LIPOPROTEIN"/>
    <property type="match status" value="1"/>
</dbReference>
<accession>A0ABT4D357</accession>
<dbReference type="PANTHER" id="PTHR30290:SF9">
    <property type="entry name" value="OLIGOPEPTIDE-BINDING PROTEIN APPA"/>
    <property type="match status" value="1"/>
</dbReference>
<comment type="subcellular location">
    <subcellularLocation>
        <location evidence="1">Cell membrane</location>
        <topology evidence="1">Lipid-anchor</topology>
    </subcellularLocation>
</comment>
<dbReference type="Gene3D" id="3.10.105.10">
    <property type="entry name" value="Dipeptide-binding Protein, Domain 3"/>
    <property type="match status" value="1"/>
</dbReference>
<dbReference type="CDD" id="cd08493">
    <property type="entry name" value="PBP2_DppA_like"/>
    <property type="match status" value="1"/>
</dbReference>
<gene>
    <name evidence="7" type="ORF">OW763_15145</name>
</gene>
<evidence type="ECO:0000256" key="1">
    <source>
        <dbReference type="ARBA" id="ARBA00004193"/>
    </source>
</evidence>
<feature type="chain" id="PRO_5046704021" evidence="5">
    <location>
        <begin position="22"/>
        <end position="533"/>
    </location>
</feature>
<dbReference type="Proteomes" id="UP001078443">
    <property type="component" value="Unassembled WGS sequence"/>
</dbReference>
<evidence type="ECO:0000256" key="5">
    <source>
        <dbReference type="SAM" id="SignalP"/>
    </source>
</evidence>
<evidence type="ECO:0000313" key="7">
    <source>
        <dbReference type="EMBL" id="MCY6485664.1"/>
    </source>
</evidence>
<dbReference type="PROSITE" id="PS01040">
    <property type="entry name" value="SBP_BACTERIAL_5"/>
    <property type="match status" value="1"/>
</dbReference>
<dbReference type="SUPFAM" id="SSF53850">
    <property type="entry name" value="Periplasmic binding protein-like II"/>
    <property type="match status" value="1"/>
</dbReference>
<evidence type="ECO:0000256" key="4">
    <source>
        <dbReference type="ARBA" id="ARBA00022729"/>
    </source>
</evidence>
<dbReference type="Pfam" id="PF00496">
    <property type="entry name" value="SBP_bac_5"/>
    <property type="match status" value="1"/>
</dbReference>